<dbReference type="InterPro" id="IPR000465">
    <property type="entry name" value="XPA/RAD14"/>
</dbReference>
<comment type="subcellular location">
    <subcellularLocation>
        <location evidence="1">Nucleus</location>
    </subcellularLocation>
</comment>
<evidence type="ECO:0000256" key="6">
    <source>
        <dbReference type="ARBA" id="ARBA00022833"/>
    </source>
</evidence>
<evidence type="ECO:0000256" key="9">
    <source>
        <dbReference type="ARBA" id="ARBA00023242"/>
    </source>
</evidence>
<dbReference type="InterPro" id="IPR022656">
    <property type="entry name" value="XPA_C"/>
</dbReference>
<keyword evidence="7" id="KW-0238">DNA-binding</keyword>
<protein>
    <submittedName>
        <fullName evidence="12">DNA repair protein complementing XP-A cells homolog</fullName>
    </submittedName>
</protein>
<evidence type="ECO:0000256" key="10">
    <source>
        <dbReference type="SAM" id="MobiDB-lite"/>
    </source>
</evidence>
<dbReference type="NCBIfam" id="TIGR00598">
    <property type="entry name" value="rad14"/>
    <property type="match status" value="1"/>
</dbReference>
<keyword evidence="9" id="KW-0539">Nucleus</keyword>
<keyword evidence="5" id="KW-0863">Zinc-finger</keyword>
<dbReference type="InterPro" id="IPR022652">
    <property type="entry name" value="Znf_XPA_CS"/>
</dbReference>
<organism evidence="12">
    <name type="scientific">Phallusia mammillata</name>
    <dbReference type="NCBI Taxonomy" id="59560"/>
    <lineage>
        <taxon>Eukaryota</taxon>
        <taxon>Metazoa</taxon>
        <taxon>Chordata</taxon>
        <taxon>Tunicata</taxon>
        <taxon>Ascidiacea</taxon>
        <taxon>Phlebobranchia</taxon>
        <taxon>Ascidiidae</taxon>
        <taxon>Phallusia</taxon>
    </lineage>
</organism>
<dbReference type="GO" id="GO:0070914">
    <property type="term" value="P:UV-damage excision repair"/>
    <property type="evidence" value="ECO:0007669"/>
    <property type="project" value="TreeGrafter"/>
</dbReference>
<dbReference type="GO" id="GO:0000715">
    <property type="term" value="P:nucleotide-excision repair, DNA damage recognition"/>
    <property type="evidence" value="ECO:0007669"/>
    <property type="project" value="TreeGrafter"/>
</dbReference>
<evidence type="ECO:0000256" key="7">
    <source>
        <dbReference type="ARBA" id="ARBA00023125"/>
    </source>
</evidence>
<evidence type="ECO:0000256" key="5">
    <source>
        <dbReference type="ARBA" id="ARBA00022771"/>
    </source>
</evidence>
<dbReference type="GO" id="GO:0003684">
    <property type="term" value="F:damaged DNA binding"/>
    <property type="evidence" value="ECO:0007669"/>
    <property type="project" value="InterPro"/>
</dbReference>
<dbReference type="PANTHER" id="PTHR10142:SF0">
    <property type="entry name" value="DNA REPAIR PROTEIN COMPLEMENTING XP-A CELLS"/>
    <property type="match status" value="1"/>
</dbReference>
<evidence type="ECO:0000256" key="1">
    <source>
        <dbReference type="ARBA" id="ARBA00004123"/>
    </source>
</evidence>
<dbReference type="Gene3D" id="3.90.530.10">
    <property type="entry name" value="XPA C-terminal domain"/>
    <property type="match status" value="1"/>
</dbReference>
<keyword evidence="8" id="KW-0234">DNA repair</keyword>
<evidence type="ECO:0000256" key="3">
    <source>
        <dbReference type="ARBA" id="ARBA00022723"/>
    </source>
</evidence>
<evidence type="ECO:0000256" key="8">
    <source>
        <dbReference type="ARBA" id="ARBA00023204"/>
    </source>
</evidence>
<dbReference type="GO" id="GO:1901255">
    <property type="term" value="P:nucleotide-excision repair involved in interstrand cross-link repair"/>
    <property type="evidence" value="ECO:0007669"/>
    <property type="project" value="TreeGrafter"/>
</dbReference>
<accession>A0A6F9DXQ3</accession>
<feature type="region of interest" description="Disordered" evidence="10">
    <location>
        <begin position="1"/>
        <end position="40"/>
    </location>
</feature>
<reference evidence="12" key="1">
    <citation type="submission" date="2020-04" db="EMBL/GenBank/DDBJ databases">
        <authorList>
            <person name="Neveu A P."/>
        </authorList>
    </citation>
    <scope>NUCLEOTIDE SEQUENCE</scope>
    <source>
        <tissue evidence="12">Whole embryo</tissue>
    </source>
</reference>
<dbReference type="PANTHER" id="PTHR10142">
    <property type="entry name" value="DNA REPAIR PROTEIN COMPLEMENTING XP-A CELLS"/>
    <property type="match status" value="1"/>
</dbReference>
<sequence>MTEKCDKSAETEQNNKLEAEIGTKVTNDETVTKPKKELTATQKARIERNRQKALLLRQSRLSQQQLLGTKTTTGCSRVIDTGGGFLLEENPDVKPRKLNRVEEPAPVIAGDDSICLECDKPFQDSYLLTTYDHQVCDKCRDPEEKHSVITKTEARETYLLSEVDITKREPILKYVVRKNPHNRRWGDMKLYLRLQIEERALEVWKTPEALEEERDSREQKREIAKKKKFNKNMKKLRQEVRSSLFEVKSNVHTHVFGPEIQSETDEDIYTKTCIECDHQITFEKM</sequence>
<dbReference type="GO" id="GO:0008270">
    <property type="term" value="F:zinc ion binding"/>
    <property type="evidence" value="ECO:0007669"/>
    <property type="project" value="UniProtKB-KW"/>
</dbReference>
<keyword evidence="3" id="KW-0479">Metal-binding</keyword>
<keyword evidence="6" id="KW-0862">Zinc</keyword>
<evidence type="ECO:0000256" key="2">
    <source>
        <dbReference type="ARBA" id="ARBA00005548"/>
    </source>
</evidence>
<dbReference type="SUPFAM" id="SSF57716">
    <property type="entry name" value="Glucocorticoid receptor-like (DNA-binding domain)"/>
    <property type="match status" value="1"/>
</dbReference>
<dbReference type="InterPro" id="IPR037129">
    <property type="entry name" value="XPA_sf"/>
</dbReference>
<name>A0A6F9DXQ3_9ASCI</name>
<dbReference type="SUPFAM" id="SSF46955">
    <property type="entry name" value="Putative DNA-binding domain"/>
    <property type="match status" value="1"/>
</dbReference>
<dbReference type="GO" id="GO:0006284">
    <property type="term" value="P:base-excision repair"/>
    <property type="evidence" value="ECO:0007669"/>
    <property type="project" value="TreeGrafter"/>
</dbReference>
<dbReference type="FunFam" id="3.90.530.10:FF:000001">
    <property type="entry name" value="DNA repair protein complementing XP-A cells"/>
    <property type="match status" value="1"/>
</dbReference>
<dbReference type="Pfam" id="PF05181">
    <property type="entry name" value="XPA_C"/>
    <property type="match status" value="1"/>
</dbReference>
<dbReference type="AlphaFoldDB" id="A0A6F9DXQ3"/>
<gene>
    <name evidence="12" type="primary">Xpa</name>
</gene>
<feature type="domain" description="XPA C-terminal" evidence="11">
    <location>
        <begin position="145"/>
        <end position="196"/>
    </location>
</feature>
<dbReference type="CDD" id="cd21076">
    <property type="entry name" value="DBD_XPA"/>
    <property type="match status" value="1"/>
</dbReference>
<keyword evidence="4" id="KW-0227">DNA damage</keyword>
<evidence type="ECO:0000259" key="11">
    <source>
        <dbReference type="Pfam" id="PF05181"/>
    </source>
</evidence>
<evidence type="ECO:0000313" key="12">
    <source>
        <dbReference type="EMBL" id="CAB3267790.1"/>
    </source>
</evidence>
<comment type="similarity">
    <text evidence="2">Belongs to the XPA family.</text>
</comment>
<evidence type="ECO:0000256" key="4">
    <source>
        <dbReference type="ARBA" id="ARBA00022763"/>
    </source>
</evidence>
<dbReference type="Pfam" id="PF01286">
    <property type="entry name" value="XPA_N"/>
    <property type="match status" value="1"/>
</dbReference>
<proteinExistence type="evidence at transcript level"/>
<dbReference type="InterPro" id="IPR009061">
    <property type="entry name" value="DNA-bd_dom_put_sf"/>
</dbReference>
<dbReference type="EMBL" id="LR791928">
    <property type="protein sequence ID" value="CAB3267790.1"/>
    <property type="molecule type" value="mRNA"/>
</dbReference>
<dbReference type="GO" id="GO:0000110">
    <property type="term" value="C:nucleotide-excision repair factor 1 complex"/>
    <property type="evidence" value="ECO:0007669"/>
    <property type="project" value="TreeGrafter"/>
</dbReference>